<protein>
    <recommendedName>
        <fullName evidence="4">Arginase</fullName>
        <ecNumber evidence="3">3.5.3.1</ecNumber>
    </recommendedName>
</protein>
<dbReference type="SUPFAM" id="SSF52768">
    <property type="entry name" value="Arginase/deacetylase"/>
    <property type="match status" value="1"/>
</dbReference>
<dbReference type="AlphaFoldDB" id="A0A1T5JCD1"/>
<dbReference type="InterPro" id="IPR014033">
    <property type="entry name" value="Arginase"/>
</dbReference>
<sequence>MKELKIIEVKSEIGAGTRGASLGVEAMKIASLDLNSDFFKQYESIEVENVNELLFDGAKHSYAKFIDGVMIMEERVCLEVYETIFDEFFPLLISGDHSTSYGTISGIKKAHPKARLGVIWIDAHADIHTPFTTPSGNMHGMALAMACGLDNFECKVNDPRGETLEYWEQLKNVGMPGPKIYPEDIVYIAVRDLEKPENYLLNKYNINFIETEDVKKFGPAVIAKKALEMLDHCDMIYVSFDVDSIDSRVSTGTGTPVPNGLTVEEAKILNSELGKDPKVCAWEIAEVNPTLDTENRMAESAFEILEATAKSIVNRPVLAE</sequence>
<evidence type="ECO:0000256" key="4">
    <source>
        <dbReference type="ARBA" id="ARBA00018123"/>
    </source>
</evidence>
<evidence type="ECO:0000313" key="11">
    <source>
        <dbReference type="Proteomes" id="UP000190961"/>
    </source>
</evidence>
<dbReference type="GO" id="GO:0030145">
    <property type="term" value="F:manganese ion binding"/>
    <property type="evidence" value="ECO:0007669"/>
    <property type="project" value="TreeGrafter"/>
</dbReference>
<organism evidence="10 11">
    <name type="scientific">Ohtaekwangia koreensis</name>
    <dbReference type="NCBI Taxonomy" id="688867"/>
    <lineage>
        <taxon>Bacteria</taxon>
        <taxon>Pseudomonadati</taxon>
        <taxon>Bacteroidota</taxon>
        <taxon>Cytophagia</taxon>
        <taxon>Cytophagales</taxon>
        <taxon>Fulvivirgaceae</taxon>
        <taxon>Ohtaekwangia</taxon>
    </lineage>
</organism>
<evidence type="ECO:0000256" key="2">
    <source>
        <dbReference type="ARBA" id="ARBA00005098"/>
    </source>
</evidence>
<evidence type="ECO:0000256" key="9">
    <source>
        <dbReference type="PROSITE-ProRule" id="PRU00742"/>
    </source>
</evidence>
<keyword evidence="5" id="KW-0056">Arginine metabolism</keyword>
<evidence type="ECO:0000256" key="8">
    <source>
        <dbReference type="ARBA" id="ARBA00023211"/>
    </source>
</evidence>
<dbReference type="Proteomes" id="UP000190961">
    <property type="component" value="Unassembled WGS sequence"/>
</dbReference>
<gene>
    <name evidence="10" type="ORF">SAMN05660236_0962</name>
</gene>
<name>A0A1T5JCD1_9BACT</name>
<evidence type="ECO:0000256" key="7">
    <source>
        <dbReference type="ARBA" id="ARBA00022801"/>
    </source>
</evidence>
<evidence type="ECO:0000256" key="6">
    <source>
        <dbReference type="ARBA" id="ARBA00022723"/>
    </source>
</evidence>
<keyword evidence="7" id="KW-0378">Hydrolase</keyword>
<keyword evidence="11" id="KW-1185">Reference proteome</keyword>
<dbReference type="GO" id="GO:0004053">
    <property type="term" value="F:arginase activity"/>
    <property type="evidence" value="ECO:0007669"/>
    <property type="project" value="UniProtKB-EC"/>
</dbReference>
<dbReference type="RefSeq" id="WP_079685544.1">
    <property type="nucleotide sequence ID" value="NZ_FUZU01000001.1"/>
</dbReference>
<dbReference type="EC" id="3.5.3.1" evidence="3"/>
<dbReference type="STRING" id="688867.SAMN05660236_0962"/>
<dbReference type="PANTHER" id="PTHR43782:SF3">
    <property type="entry name" value="ARGINASE"/>
    <property type="match status" value="1"/>
</dbReference>
<reference evidence="10 11" key="1">
    <citation type="submission" date="2017-02" db="EMBL/GenBank/DDBJ databases">
        <authorList>
            <person name="Peterson S.W."/>
        </authorList>
    </citation>
    <scope>NUCLEOTIDE SEQUENCE [LARGE SCALE GENOMIC DNA]</scope>
    <source>
        <strain evidence="10 11">DSM 25262</strain>
    </source>
</reference>
<dbReference type="Pfam" id="PF00491">
    <property type="entry name" value="Arginase"/>
    <property type="match status" value="1"/>
</dbReference>
<dbReference type="GO" id="GO:0005829">
    <property type="term" value="C:cytosol"/>
    <property type="evidence" value="ECO:0007669"/>
    <property type="project" value="TreeGrafter"/>
</dbReference>
<dbReference type="PANTHER" id="PTHR43782">
    <property type="entry name" value="ARGINASE"/>
    <property type="match status" value="1"/>
</dbReference>
<comment type="pathway">
    <text evidence="2">Nitrogen metabolism; urea cycle; L-ornithine and urea from L-arginine: step 1/1.</text>
</comment>
<keyword evidence="6" id="KW-0479">Metal-binding</keyword>
<keyword evidence="8" id="KW-0464">Manganese</keyword>
<evidence type="ECO:0000256" key="3">
    <source>
        <dbReference type="ARBA" id="ARBA00012168"/>
    </source>
</evidence>
<dbReference type="PROSITE" id="PS51409">
    <property type="entry name" value="ARGINASE_2"/>
    <property type="match status" value="1"/>
</dbReference>
<comment type="cofactor">
    <cofactor evidence="1">
        <name>Mn(2+)</name>
        <dbReference type="ChEBI" id="CHEBI:29035"/>
    </cofactor>
</comment>
<proteinExistence type="inferred from homology"/>
<dbReference type="InterPro" id="IPR023696">
    <property type="entry name" value="Ureohydrolase_dom_sf"/>
</dbReference>
<accession>A0A1T5JCD1</accession>
<comment type="similarity">
    <text evidence="9">Belongs to the arginase family.</text>
</comment>
<evidence type="ECO:0000256" key="1">
    <source>
        <dbReference type="ARBA" id="ARBA00001936"/>
    </source>
</evidence>
<dbReference type="InterPro" id="IPR006035">
    <property type="entry name" value="Ureohydrolase"/>
</dbReference>
<dbReference type="EMBL" id="FUZU01000001">
    <property type="protein sequence ID" value="SKC48898.1"/>
    <property type="molecule type" value="Genomic_DNA"/>
</dbReference>
<dbReference type="GO" id="GO:0006525">
    <property type="term" value="P:arginine metabolic process"/>
    <property type="evidence" value="ECO:0007669"/>
    <property type="project" value="UniProtKB-KW"/>
</dbReference>
<evidence type="ECO:0000313" key="10">
    <source>
        <dbReference type="EMBL" id="SKC48898.1"/>
    </source>
</evidence>
<dbReference type="OrthoDB" id="9788689at2"/>
<dbReference type="CDD" id="cd09989">
    <property type="entry name" value="Arginase"/>
    <property type="match status" value="1"/>
</dbReference>
<dbReference type="PRINTS" id="PR00116">
    <property type="entry name" value="ARGINASE"/>
</dbReference>
<evidence type="ECO:0000256" key="5">
    <source>
        <dbReference type="ARBA" id="ARBA00022503"/>
    </source>
</evidence>
<dbReference type="Gene3D" id="3.40.800.10">
    <property type="entry name" value="Ureohydrolase domain"/>
    <property type="match status" value="1"/>
</dbReference>